<evidence type="ECO:0000313" key="3">
    <source>
        <dbReference type="Proteomes" id="UP000005238"/>
    </source>
</evidence>
<evidence type="ECO:0000256" key="1">
    <source>
        <dbReference type="SAM" id="MobiDB-lite"/>
    </source>
</evidence>
<dbReference type="OMA" id="RWENLNI"/>
<dbReference type="HOGENOM" id="CLU_031094_1_0_1"/>
<keyword evidence="3" id="KW-1185">Reference proteome</keyword>
<dbReference type="VEuPathDB" id="FungiDB:KRP23_173"/>
<dbReference type="eggNOG" id="ENOG502SJCG">
    <property type="taxonomic scope" value="Eukaryota"/>
</dbReference>
<organism evidence="2 3">
    <name type="scientific">Phytophthora ramorum</name>
    <name type="common">Sudden oak death agent</name>
    <dbReference type="NCBI Taxonomy" id="164328"/>
    <lineage>
        <taxon>Eukaryota</taxon>
        <taxon>Sar</taxon>
        <taxon>Stramenopiles</taxon>
        <taxon>Oomycota</taxon>
        <taxon>Peronosporomycetes</taxon>
        <taxon>Peronosporales</taxon>
        <taxon>Peronosporaceae</taxon>
        <taxon>Phytophthora</taxon>
    </lineage>
</organism>
<sequence length="362" mass="40965">MAFWLPHPIHLHLACQFPFWLVKRKVLCGPMAPTSRGASVIADVKAESPESMERSDSDEQRAPNDQMTTPMSSPMVSDDSEAKLEENDYGQLTPRSRRRRKNRDQMRLARQKERETMQRLRETMHRLEARYQEAMARGILEPATGSSPHAPAADSVMDSSSSAQVATAAEVVSPCQYAELVEEGTRLKDENFHFRQALHEKNKLQETLERLHDDLHQPPTQEETNMRRGEKDGPYHQTIASVLGVAALQAMQQTWNNELTMQSYRKPVDVATQSMTVFQLINDDTNPSPQGDDIWAGNLSLWTDFNTTWSELDQEHCVVRISGRMNVNATESAATRAAVDIIFGLLRWENLNIGPVFTFTAS</sequence>
<evidence type="ECO:0000313" key="2">
    <source>
        <dbReference type="EnsemblProtists" id="Phyra78044"/>
    </source>
</evidence>
<name>H3GN84_PHYRM</name>
<dbReference type="EMBL" id="DS566025">
    <property type="status" value="NOT_ANNOTATED_CDS"/>
    <property type="molecule type" value="Genomic_DNA"/>
</dbReference>
<feature type="compositionally biased region" description="Basic and acidic residues" evidence="1">
    <location>
        <begin position="103"/>
        <end position="114"/>
    </location>
</feature>
<feature type="compositionally biased region" description="Polar residues" evidence="1">
    <location>
        <begin position="63"/>
        <end position="75"/>
    </location>
</feature>
<proteinExistence type="predicted"/>
<feature type="compositionally biased region" description="Basic and acidic residues" evidence="1">
    <location>
        <begin position="44"/>
        <end position="62"/>
    </location>
</feature>
<accession>H3GN84</accession>
<reference evidence="2" key="2">
    <citation type="submission" date="2015-06" db="UniProtKB">
        <authorList>
            <consortium name="EnsemblProtists"/>
        </authorList>
    </citation>
    <scope>IDENTIFICATION</scope>
    <source>
        <strain evidence="2">Pr102</strain>
    </source>
</reference>
<dbReference type="VEuPathDB" id="FungiDB:KRP22_14210"/>
<dbReference type="Proteomes" id="UP000005238">
    <property type="component" value="Unassembled WGS sequence"/>
</dbReference>
<reference evidence="3" key="1">
    <citation type="journal article" date="2006" name="Science">
        <title>Phytophthora genome sequences uncover evolutionary origins and mechanisms of pathogenesis.</title>
        <authorList>
            <person name="Tyler B.M."/>
            <person name="Tripathy S."/>
            <person name="Zhang X."/>
            <person name="Dehal P."/>
            <person name="Jiang R.H."/>
            <person name="Aerts A."/>
            <person name="Arredondo F.D."/>
            <person name="Baxter L."/>
            <person name="Bensasson D."/>
            <person name="Beynon J.L."/>
            <person name="Chapman J."/>
            <person name="Damasceno C.M."/>
            <person name="Dorrance A.E."/>
            <person name="Dou D."/>
            <person name="Dickerman A.W."/>
            <person name="Dubchak I.L."/>
            <person name="Garbelotto M."/>
            <person name="Gijzen M."/>
            <person name="Gordon S.G."/>
            <person name="Govers F."/>
            <person name="Grunwald N.J."/>
            <person name="Huang W."/>
            <person name="Ivors K.L."/>
            <person name="Jones R.W."/>
            <person name="Kamoun S."/>
            <person name="Krampis K."/>
            <person name="Lamour K.H."/>
            <person name="Lee M.K."/>
            <person name="McDonald W.H."/>
            <person name="Medina M."/>
            <person name="Meijer H.J."/>
            <person name="Nordberg E.K."/>
            <person name="Maclean D.J."/>
            <person name="Ospina-Giraldo M.D."/>
            <person name="Morris P.F."/>
            <person name="Phuntumart V."/>
            <person name="Putnam N.H."/>
            <person name="Rash S."/>
            <person name="Rose J.K."/>
            <person name="Sakihama Y."/>
            <person name="Salamov A.A."/>
            <person name="Savidor A."/>
            <person name="Scheuring C.F."/>
            <person name="Smith B.M."/>
            <person name="Sobral B.W."/>
            <person name="Terry A."/>
            <person name="Torto-Alalibo T.A."/>
            <person name="Win J."/>
            <person name="Xu Z."/>
            <person name="Zhang H."/>
            <person name="Grigoriev I.V."/>
            <person name="Rokhsar D.S."/>
            <person name="Boore J.L."/>
        </authorList>
    </citation>
    <scope>NUCLEOTIDE SEQUENCE [LARGE SCALE GENOMIC DNA]</scope>
    <source>
        <strain evidence="3">Pr102</strain>
    </source>
</reference>
<dbReference type="EnsemblProtists" id="Phyra78044">
    <property type="protein sequence ID" value="Phyra78044"/>
    <property type="gene ID" value="Phyra78044"/>
</dbReference>
<dbReference type="AlphaFoldDB" id="H3GN84"/>
<evidence type="ECO:0008006" key="4">
    <source>
        <dbReference type="Google" id="ProtNLM"/>
    </source>
</evidence>
<feature type="region of interest" description="Disordered" evidence="1">
    <location>
        <begin position="32"/>
        <end position="114"/>
    </location>
</feature>
<protein>
    <recommendedName>
        <fullName evidence="4">BZIP domain-containing protein</fullName>
    </recommendedName>
</protein>
<dbReference type="InParanoid" id="H3GN84"/>